<dbReference type="AlphaFoldDB" id="A0A6A4R5X2"/>
<gene>
    <name evidence="8" type="ORF">Lalb_Chr01g0023861</name>
</gene>
<accession>A0A6A4R5X2</accession>
<comment type="similarity">
    <text evidence="1">Belongs to the peptidase C1 family.</text>
</comment>
<evidence type="ECO:0000256" key="1">
    <source>
        <dbReference type="ARBA" id="ARBA00008455"/>
    </source>
</evidence>
<dbReference type="PROSITE" id="PS00139">
    <property type="entry name" value="THIOL_PROTEASE_CYS"/>
    <property type="match status" value="1"/>
</dbReference>
<dbReference type="SUPFAM" id="SSF54001">
    <property type="entry name" value="Cysteine proteinases"/>
    <property type="match status" value="1"/>
</dbReference>
<evidence type="ECO:0000256" key="4">
    <source>
        <dbReference type="ARBA" id="ARBA00022801"/>
    </source>
</evidence>
<evidence type="ECO:0000256" key="3">
    <source>
        <dbReference type="ARBA" id="ARBA00022729"/>
    </source>
</evidence>
<keyword evidence="3" id="KW-0732">Signal</keyword>
<dbReference type="OrthoDB" id="1572535at2759"/>
<dbReference type="PRINTS" id="PR00705">
    <property type="entry name" value="PAPAIN"/>
</dbReference>
<dbReference type="Gene3D" id="3.90.70.10">
    <property type="entry name" value="Cysteine proteinases"/>
    <property type="match status" value="1"/>
</dbReference>
<keyword evidence="4" id="KW-0378">Hydrolase</keyword>
<dbReference type="Proteomes" id="UP000447434">
    <property type="component" value="Chromosome 1"/>
</dbReference>
<dbReference type="SMART" id="SM00645">
    <property type="entry name" value="Pept_C1"/>
    <property type="match status" value="1"/>
</dbReference>
<dbReference type="CDD" id="cd02248">
    <property type="entry name" value="Peptidase_C1A"/>
    <property type="match status" value="1"/>
</dbReference>
<evidence type="ECO:0000256" key="6">
    <source>
        <dbReference type="ARBA" id="ARBA00023157"/>
    </source>
</evidence>
<dbReference type="InterPro" id="IPR039417">
    <property type="entry name" value="Peptidase_C1A_papain-like"/>
</dbReference>
<keyword evidence="9" id="KW-1185">Reference proteome</keyword>
<keyword evidence="6" id="KW-1015">Disulfide bond</keyword>
<dbReference type="InterPro" id="IPR013201">
    <property type="entry name" value="Prot_inhib_I29"/>
</dbReference>
<dbReference type="EMBL" id="WOCE01000001">
    <property type="protein sequence ID" value="KAE9622308.1"/>
    <property type="molecule type" value="Genomic_DNA"/>
</dbReference>
<evidence type="ECO:0000313" key="8">
    <source>
        <dbReference type="EMBL" id="KAE9622308.1"/>
    </source>
</evidence>
<name>A0A6A4R5X2_LUPAL</name>
<dbReference type="GO" id="GO:0008234">
    <property type="term" value="F:cysteine-type peptidase activity"/>
    <property type="evidence" value="ECO:0007669"/>
    <property type="project" value="UniProtKB-KW"/>
</dbReference>
<dbReference type="InterPro" id="IPR000169">
    <property type="entry name" value="Pept_cys_AS"/>
</dbReference>
<proteinExistence type="inferred from homology"/>
<dbReference type="PANTHER" id="PTHR12411">
    <property type="entry name" value="CYSTEINE PROTEASE FAMILY C1-RELATED"/>
    <property type="match status" value="1"/>
</dbReference>
<comment type="caution">
    <text evidence="8">The sequence shown here is derived from an EMBL/GenBank/DDBJ whole genome shotgun (WGS) entry which is preliminary data.</text>
</comment>
<protein>
    <submittedName>
        <fullName evidence="8">Putative fruit bromelain</fullName>
    </submittedName>
</protein>
<reference evidence="9" key="1">
    <citation type="journal article" date="2020" name="Nat. Commun.">
        <title>Genome sequence of the cluster root forming white lupin.</title>
        <authorList>
            <person name="Hufnagel B."/>
            <person name="Marques A."/>
            <person name="Soriano A."/>
            <person name="Marques L."/>
            <person name="Divol F."/>
            <person name="Doumas P."/>
            <person name="Sallet E."/>
            <person name="Mancinotti D."/>
            <person name="Carrere S."/>
            <person name="Marande W."/>
            <person name="Arribat S."/>
            <person name="Keller J."/>
            <person name="Huneau C."/>
            <person name="Blein T."/>
            <person name="Aime D."/>
            <person name="Laguerre M."/>
            <person name="Taylor J."/>
            <person name="Schubert V."/>
            <person name="Nelson M."/>
            <person name="Geu-Flores F."/>
            <person name="Crespi M."/>
            <person name="Gallardo-Guerrero K."/>
            <person name="Delaux P.-M."/>
            <person name="Salse J."/>
            <person name="Berges H."/>
            <person name="Guyot R."/>
            <person name="Gouzy J."/>
            <person name="Peret B."/>
        </authorList>
    </citation>
    <scope>NUCLEOTIDE SEQUENCE [LARGE SCALE GENOMIC DNA]</scope>
    <source>
        <strain evidence="9">cv. Amiga</strain>
    </source>
</reference>
<dbReference type="Pfam" id="PF00112">
    <property type="entry name" value="Peptidase_C1"/>
    <property type="match status" value="1"/>
</dbReference>
<evidence type="ECO:0000256" key="7">
    <source>
        <dbReference type="ARBA" id="ARBA00023180"/>
    </source>
</evidence>
<sequence length="340" mass="37786">MTCISVGIKQVIFVSCIIFWACGNQAACRTLHDSSLSYVIEMHENWMSQYGRYYEDDIEKSKRLKIFMENMEFIDNFNNNGENKTYELGLNQFADLTTDEFIALHTGLDNSIRTSFSSNSTTTLDMNNVPQNIDWRDHGAVTEVKTQGQCGSCWIFGGVAAVEGIVKIKRGKLISLSEQQVLDCFAHNCNAGWAENVYKYIIQNNGISGENDYPYQASAGTCHQGTPLAQISGFTNVPDNNEEQLLIAVANQPVAVAISTNDHTRFYKTGVFNGPCVPNVDHMVTAIGYGTTNDGTKYWLIKNSWGPNWGKDGYMLLRRDIGQPQGLCGIATQASYPTIN</sequence>
<dbReference type="PROSITE" id="PS00640">
    <property type="entry name" value="THIOL_PROTEASE_ASN"/>
    <property type="match status" value="1"/>
</dbReference>
<dbReference type="InterPro" id="IPR038765">
    <property type="entry name" value="Papain-like_cys_pep_sf"/>
</dbReference>
<dbReference type="GO" id="GO:0006508">
    <property type="term" value="P:proteolysis"/>
    <property type="evidence" value="ECO:0007669"/>
    <property type="project" value="UniProtKB-KW"/>
</dbReference>
<evidence type="ECO:0000256" key="5">
    <source>
        <dbReference type="ARBA" id="ARBA00022807"/>
    </source>
</evidence>
<evidence type="ECO:0000313" key="9">
    <source>
        <dbReference type="Proteomes" id="UP000447434"/>
    </source>
</evidence>
<dbReference type="InterPro" id="IPR000668">
    <property type="entry name" value="Peptidase_C1A_C"/>
</dbReference>
<evidence type="ECO:0000256" key="2">
    <source>
        <dbReference type="ARBA" id="ARBA00022670"/>
    </source>
</evidence>
<keyword evidence="7" id="KW-0325">Glycoprotein</keyword>
<keyword evidence="5" id="KW-0788">Thiol protease</keyword>
<dbReference type="InterPro" id="IPR025661">
    <property type="entry name" value="Pept_asp_AS"/>
</dbReference>
<dbReference type="FunFam" id="3.90.70.10:FF:000067">
    <property type="entry name" value="Senescence-specific cysteine protease"/>
    <property type="match status" value="1"/>
</dbReference>
<dbReference type="Pfam" id="PF08246">
    <property type="entry name" value="Inhibitor_I29"/>
    <property type="match status" value="1"/>
</dbReference>
<dbReference type="InterPro" id="IPR013128">
    <property type="entry name" value="Peptidase_C1A"/>
</dbReference>
<organism evidence="8 9">
    <name type="scientific">Lupinus albus</name>
    <name type="common">White lupine</name>
    <name type="synonym">Lupinus termis</name>
    <dbReference type="NCBI Taxonomy" id="3870"/>
    <lineage>
        <taxon>Eukaryota</taxon>
        <taxon>Viridiplantae</taxon>
        <taxon>Streptophyta</taxon>
        <taxon>Embryophyta</taxon>
        <taxon>Tracheophyta</taxon>
        <taxon>Spermatophyta</taxon>
        <taxon>Magnoliopsida</taxon>
        <taxon>eudicotyledons</taxon>
        <taxon>Gunneridae</taxon>
        <taxon>Pentapetalae</taxon>
        <taxon>rosids</taxon>
        <taxon>fabids</taxon>
        <taxon>Fabales</taxon>
        <taxon>Fabaceae</taxon>
        <taxon>Papilionoideae</taxon>
        <taxon>50 kb inversion clade</taxon>
        <taxon>genistoids sensu lato</taxon>
        <taxon>core genistoids</taxon>
        <taxon>Genisteae</taxon>
        <taxon>Lupinus</taxon>
    </lineage>
</organism>
<keyword evidence="2" id="KW-0645">Protease</keyword>
<dbReference type="SMART" id="SM00848">
    <property type="entry name" value="Inhibitor_I29"/>
    <property type="match status" value="1"/>
</dbReference>